<evidence type="ECO:0000256" key="9">
    <source>
        <dbReference type="ARBA" id="ARBA00022837"/>
    </source>
</evidence>
<evidence type="ECO:0000256" key="12">
    <source>
        <dbReference type="ARBA" id="ARBA00023157"/>
    </source>
</evidence>
<keyword evidence="6" id="KW-0349">Heme</keyword>
<feature type="binding site" evidence="16">
    <location>
        <position position="229"/>
    </location>
    <ligand>
        <name>Ca(2+)</name>
        <dbReference type="ChEBI" id="CHEBI:29108"/>
        <label>1</label>
    </ligand>
</feature>
<feature type="disulfide bond" evidence="18">
    <location>
        <begin position="338"/>
        <end position="368"/>
    </location>
</feature>
<dbReference type="InterPro" id="IPR002016">
    <property type="entry name" value="Haem_peroxidase"/>
</dbReference>
<evidence type="ECO:0000256" key="18">
    <source>
        <dbReference type="PIRSR" id="PIRSR600823-5"/>
    </source>
</evidence>
<protein>
    <recommendedName>
        <fullName evidence="3">peroxidase</fullName>
        <ecNumber evidence="3">1.11.1.7</ecNumber>
    </recommendedName>
</protein>
<dbReference type="PANTHER" id="PTHR31517:SF59">
    <property type="entry name" value="PEROXIDASE"/>
    <property type="match status" value="1"/>
</dbReference>
<dbReference type="GO" id="GO:0004601">
    <property type="term" value="F:peroxidase activity"/>
    <property type="evidence" value="ECO:0000318"/>
    <property type="project" value="GO_Central"/>
</dbReference>
<dbReference type="PANTHER" id="PTHR31517">
    <property type="match status" value="1"/>
</dbReference>
<dbReference type="GO" id="GO:0009505">
    <property type="term" value="C:plant-type cell wall"/>
    <property type="evidence" value="ECO:0000318"/>
    <property type="project" value="GO_Central"/>
</dbReference>
<organism evidence="23 24">
    <name type="scientific">Spinacia oleracea</name>
    <name type="common">Spinach</name>
    <dbReference type="NCBI Taxonomy" id="3562"/>
    <lineage>
        <taxon>Eukaryota</taxon>
        <taxon>Viridiplantae</taxon>
        <taxon>Streptophyta</taxon>
        <taxon>Embryophyta</taxon>
        <taxon>Tracheophyta</taxon>
        <taxon>Spermatophyta</taxon>
        <taxon>Magnoliopsida</taxon>
        <taxon>eudicotyledons</taxon>
        <taxon>Gunneridae</taxon>
        <taxon>Pentapetalae</taxon>
        <taxon>Caryophyllales</taxon>
        <taxon>Chenopodiaceae</taxon>
        <taxon>Chenopodioideae</taxon>
        <taxon>Anserineae</taxon>
        <taxon>Spinacia</taxon>
    </lineage>
</organism>
<reference evidence="23" key="1">
    <citation type="journal article" date="2021" name="Nat. Commun.">
        <title>Genomic analyses provide insights into spinach domestication and the genetic basis of agronomic traits.</title>
        <authorList>
            <person name="Cai X."/>
            <person name="Sun X."/>
            <person name="Xu C."/>
            <person name="Sun H."/>
            <person name="Wang X."/>
            <person name="Ge C."/>
            <person name="Zhang Z."/>
            <person name="Wang Q."/>
            <person name="Fei Z."/>
            <person name="Jiao C."/>
            <person name="Wang Q."/>
        </authorList>
    </citation>
    <scope>NUCLEOTIDE SEQUENCE [LARGE SCALE GENOMIC DNA]</scope>
    <source>
        <strain evidence="23">cv. Varoflay</strain>
    </source>
</reference>
<feature type="binding site" evidence="15">
    <location>
        <position position="301"/>
    </location>
    <ligand>
        <name>substrate</name>
    </ligand>
</feature>
<comment type="similarity">
    <text evidence="19">Belongs to the peroxidase family.</text>
</comment>
<dbReference type="PRINTS" id="PR00461">
    <property type="entry name" value="PLPEROXIDASE"/>
</dbReference>
<comment type="cofactor">
    <cofactor evidence="16">
        <name>Ca(2+)</name>
        <dbReference type="ChEBI" id="CHEBI:29108"/>
    </cofactor>
    <text evidence="16">Binds 2 calcium ions per subunit.</text>
</comment>
<keyword evidence="11 16" id="KW-0408">Iron</keyword>
<evidence type="ECO:0000256" key="16">
    <source>
        <dbReference type="PIRSR" id="PIRSR600823-3"/>
    </source>
</evidence>
<dbReference type="PRINTS" id="PR00458">
    <property type="entry name" value="PEROXIDASE"/>
</dbReference>
<dbReference type="Gene3D" id="1.10.520.10">
    <property type="match status" value="1"/>
</dbReference>
<feature type="binding site" evidence="16">
    <location>
        <position position="391"/>
    </location>
    <ligand>
        <name>Ca(2+)</name>
        <dbReference type="ChEBI" id="CHEBI:29108"/>
        <label>2</label>
    </ligand>
</feature>
<feature type="binding site" evidence="16">
    <location>
        <position position="218"/>
    </location>
    <ligand>
        <name>Ca(2+)</name>
        <dbReference type="ChEBI" id="CHEBI:29108"/>
        <label>1</label>
    </ligand>
</feature>
<dbReference type="InterPro" id="IPR033905">
    <property type="entry name" value="Secretory_peroxidase"/>
</dbReference>
<feature type="domain" description="Plant heme peroxidase family profile" evidence="22">
    <location>
        <begin position="165"/>
        <end position="463"/>
    </location>
</feature>
<feature type="binding site" evidence="16">
    <location>
        <position position="381"/>
    </location>
    <ligand>
        <name>Ca(2+)</name>
        <dbReference type="ChEBI" id="CHEBI:29108"/>
        <label>2</label>
    </ligand>
</feature>
<dbReference type="Proteomes" id="UP000813463">
    <property type="component" value="Chromosome 4"/>
</dbReference>
<feature type="disulfide bond" evidence="18">
    <location>
        <begin position="261"/>
        <end position="459"/>
    </location>
</feature>
<dbReference type="OrthoDB" id="2113341at2759"/>
<dbReference type="CDD" id="cd00693">
    <property type="entry name" value="secretory_peroxidase"/>
    <property type="match status" value="1"/>
</dbReference>
<gene>
    <name evidence="24" type="primary">LOC110783590</name>
</gene>
<evidence type="ECO:0000256" key="7">
    <source>
        <dbReference type="ARBA" id="ARBA00022723"/>
    </source>
</evidence>
<reference evidence="24" key="2">
    <citation type="submission" date="2025-08" db="UniProtKB">
        <authorList>
            <consortium name="RefSeq"/>
        </authorList>
    </citation>
    <scope>IDENTIFICATION</scope>
    <source>
        <tissue evidence="24">Leaf</tissue>
    </source>
</reference>
<evidence type="ECO:0000256" key="4">
    <source>
        <dbReference type="ARBA" id="ARBA00022525"/>
    </source>
</evidence>
<evidence type="ECO:0000256" key="19">
    <source>
        <dbReference type="RuleBase" id="RU004241"/>
    </source>
</evidence>
<evidence type="ECO:0000256" key="10">
    <source>
        <dbReference type="ARBA" id="ARBA00023002"/>
    </source>
</evidence>
<feature type="binding site" evidence="16">
    <location>
        <position position="216"/>
    </location>
    <ligand>
        <name>Ca(2+)</name>
        <dbReference type="ChEBI" id="CHEBI:29108"/>
        <label>1</label>
    </ligand>
</feature>
<feature type="compositionally biased region" description="Low complexity" evidence="20">
    <location>
        <begin position="126"/>
        <end position="164"/>
    </location>
</feature>
<evidence type="ECO:0000313" key="23">
    <source>
        <dbReference type="Proteomes" id="UP000813463"/>
    </source>
</evidence>
<evidence type="ECO:0000256" key="8">
    <source>
        <dbReference type="ARBA" id="ARBA00022729"/>
    </source>
</evidence>
<feature type="binding site" evidence="16">
    <location>
        <position position="214"/>
    </location>
    <ligand>
        <name>Ca(2+)</name>
        <dbReference type="ChEBI" id="CHEBI:29108"/>
        <label>1</label>
    </ligand>
</feature>
<dbReference type="InterPro" id="IPR010255">
    <property type="entry name" value="Haem_peroxidase_sf"/>
</dbReference>
<feature type="chain" id="PRO_5040478819" description="peroxidase" evidence="21">
    <location>
        <begin position="31"/>
        <end position="463"/>
    </location>
</feature>
<evidence type="ECO:0000256" key="21">
    <source>
        <dbReference type="SAM" id="SignalP"/>
    </source>
</evidence>
<keyword evidence="4" id="KW-0964">Secreted</keyword>
<dbReference type="FunFam" id="1.10.420.10:FF:000007">
    <property type="entry name" value="Peroxidase"/>
    <property type="match status" value="1"/>
</dbReference>
<dbReference type="SUPFAM" id="SSF48113">
    <property type="entry name" value="Heme-dependent peroxidases"/>
    <property type="match status" value="1"/>
</dbReference>
<dbReference type="GeneID" id="110783590"/>
<feature type="active site" description="Proton acceptor" evidence="14">
    <location>
        <position position="210"/>
    </location>
</feature>
<evidence type="ECO:0000256" key="6">
    <source>
        <dbReference type="ARBA" id="ARBA00022617"/>
    </source>
</evidence>
<keyword evidence="13" id="KW-0376">Hydrogen peroxide</keyword>
<keyword evidence="8 21" id="KW-0732">Signal</keyword>
<evidence type="ECO:0000256" key="20">
    <source>
        <dbReference type="SAM" id="MobiDB-lite"/>
    </source>
</evidence>
<evidence type="ECO:0000259" key="22">
    <source>
        <dbReference type="PROSITE" id="PS50873"/>
    </source>
</evidence>
<dbReference type="KEGG" id="soe:110783590"/>
<comment type="catalytic activity">
    <reaction evidence="1">
        <text>2 a phenolic donor + H2O2 = 2 a phenolic radical donor + 2 H2O</text>
        <dbReference type="Rhea" id="RHEA:56136"/>
        <dbReference type="ChEBI" id="CHEBI:15377"/>
        <dbReference type="ChEBI" id="CHEBI:16240"/>
        <dbReference type="ChEBI" id="CHEBI:139520"/>
        <dbReference type="ChEBI" id="CHEBI:139521"/>
        <dbReference type="EC" id="1.11.1.7"/>
    </reaction>
</comment>
<keyword evidence="10" id="KW-0560">Oxidoreductase</keyword>
<dbReference type="GO" id="GO:0046872">
    <property type="term" value="F:metal ion binding"/>
    <property type="evidence" value="ECO:0007669"/>
    <property type="project" value="UniProtKB-KW"/>
</dbReference>
<dbReference type="EC" id="1.11.1.7" evidence="3"/>
<evidence type="ECO:0000256" key="14">
    <source>
        <dbReference type="PIRSR" id="PIRSR600823-1"/>
    </source>
</evidence>
<keyword evidence="12 18" id="KW-1015">Disulfide bond</keyword>
<evidence type="ECO:0000256" key="17">
    <source>
        <dbReference type="PIRSR" id="PIRSR600823-4"/>
    </source>
</evidence>
<proteinExistence type="inferred from homology"/>
<keyword evidence="23" id="KW-1185">Reference proteome</keyword>
<comment type="function">
    <text evidence="2">Removal of H(2)O(2), oxidation of toxic reductants, biosynthesis and degradation of lignin, suberization, auxin catabolism, response to environmental stresses such as wounding, pathogen attack and oxidative stress. These functions might be dependent on each isozyme/isoform in each plant tissue.</text>
</comment>
<feature type="binding site" evidence="16">
    <location>
        <position position="332"/>
    </location>
    <ligand>
        <name>Ca(2+)</name>
        <dbReference type="ChEBI" id="CHEBI:29108"/>
        <label>2</label>
    </ligand>
</feature>
<evidence type="ECO:0000313" key="24">
    <source>
        <dbReference type="RefSeq" id="XP_021843636.1"/>
    </source>
</evidence>
<evidence type="ECO:0000256" key="11">
    <source>
        <dbReference type="ARBA" id="ARBA00023004"/>
    </source>
</evidence>
<sequence>MSLPSLATLLAKTISIWLILVLSHVIECHGSRLPERRSRLGDRGKLDGQLRSRLLLSPEADSPFSSFSPFWPESSDPPFSPFWPESSDPPFSPFWPESSDPPFSPFTPFSPIISPTNPSIPPSSPPVESSSTPSISISPLASPPTQSSTPSIDSNSSSNPSRPSGLQVGFYRGQCPNKNVDVEATITAKVQQHFLKDETLLPALLRMQFHDCFVHGCDASILIDGPSSEKTALPNLSVRGYQLIDALKDAAEAECPGIVSCADIIAIATKQLIKLGGGQEYPVQTGRRDGVVSVSQDVMLPSPFASVQETISAFAAENFNPEEMVLLFGGHTVGKSHCTFFQDRLYEDANQFDPNMDADLRRQLSLTCPKGTTADNFAFLDQNTQSSNIFDNSFFDQILKGRGILPIDQELARDPQTSAFVLQFARNPNLFNAKFANAMVKLQSLGIHTSDHGEIRKVCSQIN</sequence>
<dbReference type="GO" id="GO:0042744">
    <property type="term" value="P:hydrogen peroxide catabolic process"/>
    <property type="evidence" value="ECO:0007669"/>
    <property type="project" value="UniProtKB-KW"/>
</dbReference>
<feature type="compositionally biased region" description="Low complexity" evidence="20">
    <location>
        <begin position="106"/>
        <end position="117"/>
    </location>
</feature>
<evidence type="ECO:0000256" key="13">
    <source>
        <dbReference type="ARBA" id="ARBA00023324"/>
    </source>
</evidence>
<keyword evidence="7 16" id="KW-0479">Metal-binding</keyword>
<dbReference type="GO" id="GO:0140825">
    <property type="term" value="F:lactoperoxidase activity"/>
    <property type="evidence" value="ECO:0007669"/>
    <property type="project" value="UniProtKB-EC"/>
</dbReference>
<dbReference type="AlphaFoldDB" id="A0A9R0I6M7"/>
<comment type="cofactor">
    <cofactor evidence="16">
        <name>heme b</name>
        <dbReference type="ChEBI" id="CHEBI:60344"/>
    </cofactor>
    <text evidence="16">Binds 1 heme b (iron(II)-protoporphyrin IX) group per subunit.</text>
</comment>
<dbReference type="GO" id="GO:0006950">
    <property type="term" value="P:response to stress"/>
    <property type="evidence" value="ECO:0000318"/>
    <property type="project" value="GO_Central"/>
</dbReference>
<evidence type="ECO:0000256" key="2">
    <source>
        <dbReference type="ARBA" id="ARBA00002322"/>
    </source>
</evidence>
<keyword evidence="5 24" id="KW-0575">Peroxidase</keyword>
<evidence type="ECO:0000256" key="15">
    <source>
        <dbReference type="PIRSR" id="PIRSR600823-2"/>
    </source>
</evidence>
<feature type="signal peptide" evidence="21">
    <location>
        <begin position="1"/>
        <end position="30"/>
    </location>
</feature>
<dbReference type="Gene3D" id="1.10.420.10">
    <property type="entry name" value="Peroxidase, domain 2"/>
    <property type="match status" value="1"/>
</dbReference>
<evidence type="ECO:0000256" key="1">
    <source>
        <dbReference type="ARBA" id="ARBA00000189"/>
    </source>
</evidence>
<feature type="disulfide bond" evidence="18">
    <location>
        <begin position="175"/>
        <end position="255"/>
    </location>
</feature>
<evidence type="ECO:0000256" key="5">
    <source>
        <dbReference type="ARBA" id="ARBA00022559"/>
    </source>
</evidence>
<keyword evidence="9 16" id="KW-0106">Calcium</keyword>
<dbReference type="Pfam" id="PF00141">
    <property type="entry name" value="peroxidase"/>
    <property type="match status" value="1"/>
</dbReference>
<dbReference type="InterPro" id="IPR000823">
    <property type="entry name" value="Peroxidase_pln"/>
</dbReference>
<dbReference type="PROSITE" id="PS50873">
    <property type="entry name" value="PEROXIDASE_4"/>
    <property type="match status" value="1"/>
</dbReference>
<dbReference type="RefSeq" id="XP_021843636.1">
    <property type="nucleotide sequence ID" value="XM_021987944.2"/>
</dbReference>
<accession>A0A9R0I6M7</accession>
<feature type="binding site" evidence="16">
    <location>
        <position position="220"/>
    </location>
    <ligand>
        <name>Ca(2+)</name>
        <dbReference type="ChEBI" id="CHEBI:29108"/>
        <label>1</label>
    </ligand>
</feature>
<feature type="site" description="Transition state stabilizer" evidence="17">
    <location>
        <position position="206"/>
    </location>
</feature>
<evidence type="ECO:0000256" key="3">
    <source>
        <dbReference type="ARBA" id="ARBA00012313"/>
    </source>
</evidence>
<feature type="region of interest" description="Disordered" evidence="20">
    <location>
        <begin position="106"/>
        <end position="168"/>
    </location>
</feature>
<dbReference type="GO" id="GO:0020037">
    <property type="term" value="F:heme binding"/>
    <property type="evidence" value="ECO:0007669"/>
    <property type="project" value="InterPro"/>
</dbReference>
<name>A0A9R0I6M7_SPIOL</name>
<dbReference type="GO" id="GO:0006979">
    <property type="term" value="P:response to oxidative stress"/>
    <property type="evidence" value="ECO:0007669"/>
    <property type="project" value="InterPro"/>
</dbReference>
<feature type="disulfide bond" evidence="18">
    <location>
        <begin position="212"/>
        <end position="217"/>
    </location>
</feature>
<feature type="binding site" description="axial binding residue" evidence="16">
    <location>
        <position position="331"/>
    </location>
    <ligand>
        <name>heme b</name>
        <dbReference type="ChEBI" id="CHEBI:60344"/>
    </ligand>
    <ligandPart>
        <name>Fe</name>
        <dbReference type="ChEBI" id="CHEBI:18248"/>
    </ligandPart>
</feature>
<feature type="binding site" evidence="16">
    <location>
        <position position="211"/>
    </location>
    <ligand>
        <name>Ca(2+)</name>
        <dbReference type="ChEBI" id="CHEBI:29108"/>
        <label>1</label>
    </ligand>
</feature>